<dbReference type="InterPro" id="IPR037483">
    <property type="entry name" value="YjjU-like"/>
</dbReference>
<dbReference type="OrthoDB" id="9802424at2"/>
<feature type="short sequence motif" description="DGA/G" evidence="4">
    <location>
        <begin position="165"/>
        <end position="167"/>
    </location>
</feature>
<evidence type="ECO:0000259" key="5">
    <source>
        <dbReference type="PROSITE" id="PS51635"/>
    </source>
</evidence>
<dbReference type="InterPro" id="IPR050301">
    <property type="entry name" value="NTE"/>
</dbReference>
<comment type="caution">
    <text evidence="4">Lacks conserved residue(s) required for the propagation of feature annotation.</text>
</comment>
<proteinExistence type="predicted"/>
<evidence type="ECO:0000256" key="1">
    <source>
        <dbReference type="ARBA" id="ARBA00022801"/>
    </source>
</evidence>
<feature type="short sequence motif" description="GXSXG" evidence="4">
    <location>
        <begin position="45"/>
        <end position="49"/>
    </location>
</feature>
<dbReference type="PROSITE" id="PS51635">
    <property type="entry name" value="PNPLA"/>
    <property type="match status" value="1"/>
</dbReference>
<keyword evidence="1 4" id="KW-0378">Hydrolase</keyword>
<feature type="domain" description="PNPLA" evidence="5">
    <location>
        <begin position="13"/>
        <end position="178"/>
    </location>
</feature>
<reference evidence="6 7" key="1">
    <citation type="submission" date="2017-07" db="EMBL/GenBank/DDBJ databases">
        <title>Annotated genome sequence of Bacterioplanes sanyensis isolated from Red Sea.</title>
        <authorList>
            <person name="Rehman Z.U."/>
        </authorList>
    </citation>
    <scope>NUCLEOTIDE SEQUENCE [LARGE SCALE GENOMIC DNA]</scope>
    <source>
        <strain evidence="6 7">NV9</strain>
    </source>
</reference>
<dbReference type="GO" id="GO:0016042">
    <property type="term" value="P:lipid catabolic process"/>
    <property type="evidence" value="ECO:0007669"/>
    <property type="project" value="UniProtKB-UniRule"/>
</dbReference>
<dbReference type="EMBL" id="CP022530">
    <property type="protein sequence ID" value="ASP38354.1"/>
    <property type="molecule type" value="Genomic_DNA"/>
</dbReference>
<name>A0A222FIN8_9GAMM</name>
<dbReference type="Gene3D" id="3.40.1090.10">
    <property type="entry name" value="Cytosolic phospholipase A2 catalytic domain"/>
    <property type="match status" value="2"/>
</dbReference>
<dbReference type="GO" id="GO:0016787">
    <property type="term" value="F:hydrolase activity"/>
    <property type="evidence" value="ECO:0007669"/>
    <property type="project" value="UniProtKB-UniRule"/>
</dbReference>
<dbReference type="Pfam" id="PF19890">
    <property type="entry name" value="DUF6363"/>
    <property type="match status" value="1"/>
</dbReference>
<organism evidence="6 7">
    <name type="scientific">Bacterioplanes sanyensis</name>
    <dbReference type="NCBI Taxonomy" id="1249553"/>
    <lineage>
        <taxon>Bacteria</taxon>
        <taxon>Pseudomonadati</taxon>
        <taxon>Pseudomonadota</taxon>
        <taxon>Gammaproteobacteria</taxon>
        <taxon>Oceanospirillales</taxon>
        <taxon>Oceanospirillaceae</taxon>
        <taxon>Bacterioplanes</taxon>
    </lineage>
</organism>
<evidence type="ECO:0000256" key="2">
    <source>
        <dbReference type="ARBA" id="ARBA00022963"/>
    </source>
</evidence>
<gene>
    <name evidence="6" type="ORF">CHH28_06510</name>
</gene>
<dbReference type="Proteomes" id="UP000202440">
    <property type="component" value="Chromosome"/>
</dbReference>
<dbReference type="InterPro" id="IPR045943">
    <property type="entry name" value="DUF6363"/>
</dbReference>
<dbReference type="PANTHER" id="PTHR14226:SF25">
    <property type="entry name" value="PHOSPHOESTERASE"/>
    <property type="match status" value="1"/>
</dbReference>
<dbReference type="CDD" id="cd07208">
    <property type="entry name" value="Pat_hypo_Ecoli_yjju_like"/>
    <property type="match status" value="1"/>
</dbReference>
<evidence type="ECO:0000256" key="4">
    <source>
        <dbReference type="PROSITE-ProRule" id="PRU01161"/>
    </source>
</evidence>
<evidence type="ECO:0000256" key="3">
    <source>
        <dbReference type="ARBA" id="ARBA00023098"/>
    </source>
</evidence>
<dbReference type="PANTHER" id="PTHR14226">
    <property type="entry name" value="NEUROPATHY TARGET ESTERASE/SWISS CHEESE D.MELANOGASTER"/>
    <property type="match status" value="1"/>
</dbReference>
<sequence length="310" mass="34837">MTNSHSAPACRALVVEGGAMRGIFAAGVLDAFMQGNHYDFDLALGVSAGATNLTGYLARRPGRNRRVITELARQRDFFNPARFMRGGHLTDVNWLWHQGLEQHPLDVQRIWDSMPLYAVGTHIDSGEAAYWQINDSNLHAAMVASCALPYLYRDSVEIDGEWFVDGGVADSIPVRKAYELGARDITVVLSRPRGYRKLQYPHGMMEQVQQRMLQHLGEEAHLLSAMMLRADDYNDSLEFIDHPPADCRVRVIAPPAQFAVSRLTMNIDRLHQGYRMGLAAGTEYLLSYDDYFGANLQQTPPPSLFARLQR</sequence>
<feature type="active site" description="Proton acceptor" evidence="4">
    <location>
        <position position="165"/>
    </location>
</feature>
<keyword evidence="3 4" id="KW-0443">Lipid metabolism</keyword>
<dbReference type="InterPro" id="IPR016035">
    <property type="entry name" value="Acyl_Trfase/lysoPLipase"/>
</dbReference>
<dbReference type="AlphaFoldDB" id="A0A222FIN8"/>
<evidence type="ECO:0000313" key="7">
    <source>
        <dbReference type="Proteomes" id="UP000202440"/>
    </source>
</evidence>
<accession>A0A222FIN8</accession>
<feature type="active site" description="Nucleophile" evidence="4">
    <location>
        <position position="47"/>
    </location>
</feature>
<dbReference type="KEGG" id="bsan:CHH28_06510"/>
<dbReference type="RefSeq" id="WP_094059550.1">
    <property type="nucleotide sequence ID" value="NZ_CP022530.1"/>
</dbReference>
<keyword evidence="7" id="KW-1185">Reference proteome</keyword>
<dbReference type="InterPro" id="IPR002641">
    <property type="entry name" value="PNPLA_dom"/>
</dbReference>
<dbReference type="SUPFAM" id="SSF52151">
    <property type="entry name" value="FabD/lysophospholipase-like"/>
    <property type="match status" value="1"/>
</dbReference>
<protein>
    <submittedName>
        <fullName evidence="6">Patatin family protein</fullName>
    </submittedName>
</protein>
<dbReference type="Pfam" id="PF01734">
    <property type="entry name" value="Patatin"/>
    <property type="match status" value="1"/>
</dbReference>
<evidence type="ECO:0000313" key="6">
    <source>
        <dbReference type="EMBL" id="ASP38354.1"/>
    </source>
</evidence>
<keyword evidence="2 4" id="KW-0442">Lipid degradation</keyword>